<organism evidence="1">
    <name type="scientific">Arundo donax</name>
    <name type="common">Giant reed</name>
    <name type="synonym">Donax arundinaceus</name>
    <dbReference type="NCBI Taxonomy" id="35708"/>
    <lineage>
        <taxon>Eukaryota</taxon>
        <taxon>Viridiplantae</taxon>
        <taxon>Streptophyta</taxon>
        <taxon>Embryophyta</taxon>
        <taxon>Tracheophyta</taxon>
        <taxon>Spermatophyta</taxon>
        <taxon>Magnoliopsida</taxon>
        <taxon>Liliopsida</taxon>
        <taxon>Poales</taxon>
        <taxon>Poaceae</taxon>
        <taxon>PACMAD clade</taxon>
        <taxon>Arundinoideae</taxon>
        <taxon>Arundineae</taxon>
        <taxon>Arundo</taxon>
    </lineage>
</organism>
<reference evidence="1" key="1">
    <citation type="submission" date="2014-09" db="EMBL/GenBank/DDBJ databases">
        <authorList>
            <person name="Magalhaes I.L.F."/>
            <person name="Oliveira U."/>
            <person name="Santos F.R."/>
            <person name="Vidigal T.H.D.A."/>
            <person name="Brescovit A.D."/>
            <person name="Santos A.J."/>
        </authorList>
    </citation>
    <scope>NUCLEOTIDE SEQUENCE</scope>
    <source>
        <tissue evidence="1">Shoot tissue taken approximately 20 cm above the soil surface</tissue>
    </source>
</reference>
<name>A0A0A9BDB5_ARUDO</name>
<dbReference type="EMBL" id="GBRH01237792">
    <property type="protein sequence ID" value="JAD60103.1"/>
    <property type="molecule type" value="Transcribed_RNA"/>
</dbReference>
<evidence type="ECO:0000313" key="1">
    <source>
        <dbReference type="EMBL" id="JAD60103.1"/>
    </source>
</evidence>
<accession>A0A0A9BDB5</accession>
<dbReference type="AlphaFoldDB" id="A0A0A9BDB5"/>
<proteinExistence type="predicted"/>
<protein>
    <submittedName>
        <fullName evidence="1">Uncharacterized protein</fullName>
    </submittedName>
</protein>
<sequence>MVRNGRIHHLLKCSPSVRGRKCSRTLRYQFLKRISRHVLSWCPAPICTATSQPTLPEGS</sequence>
<reference evidence="1" key="2">
    <citation type="journal article" date="2015" name="Data Brief">
        <title>Shoot transcriptome of the giant reed, Arundo donax.</title>
        <authorList>
            <person name="Barrero R.A."/>
            <person name="Guerrero F.D."/>
            <person name="Moolhuijzen P."/>
            <person name="Goolsby J.A."/>
            <person name="Tidwell J."/>
            <person name="Bellgard S.E."/>
            <person name="Bellgard M.I."/>
        </authorList>
    </citation>
    <scope>NUCLEOTIDE SEQUENCE</scope>
    <source>
        <tissue evidence="1">Shoot tissue taken approximately 20 cm above the soil surface</tissue>
    </source>
</reference>